<feature type="compositionally biased region" description="Basic and acidic residues" evidence="1">
    <location>
        <begin position="158"/>
        <end position="178"/>
    </location>
</feature>
<feature type="region of interest" description="Disordered" evidence="1">
    <location>
        <begin position="435"/>
        <end position="454"/>
    </location>
</feature>
<dbReference type="Proteomes" id="UP000028730">
    <property type="component" value="Unassembled WGS sequence"/>
</dbReference>
<gene>
    <name evidence="3" type="ORF">BBOMB_1438</name>
</gene>
<feature type="region of interest" description="Disordered" evidence="1">
    <location>
        <begin position="153"/>
        <end position="178"/>
    </location>
</feature>
<proteinExistence type="predicted"/>
<accession>A0A086BNR3</accession>
<evidence type="ECO:0000313" key="3">
    <source>
        <dbReference type="EMBL" id="KFF30577.1"/>
    </source>
</evidence>
<evidence type="ECO:0000256" key="1">
    <source>
        <dbReference type="SAM" id="MobiDB-lite"/>
    </source>
</evidence>
<name>A0A086BNR3_9BIFI</name>
<dbReference type="eggNOG" id="ENOG5032SYI">
    <property type="taxonomic scope" value="Bacteria"/>
</dbReference>
<protein>
    <submittedName>
        <fullName evidence="3">Uncharacterized protein</fullName>
    </submittedName>
</protein>
<organism evidence="3 4">
    <name type="scientific">Bifidobacterium bombi DSM 19703</name>
    <dbReference type="NCBI Taxonomy" id="1341695"/>
    <lineage>
        <taxon>Bacteria</taxon>
        <taxon>Bacillati</taxon>
        <taxon>Actinomycetota</taxon>
        <taxon>Actinomycetes</taxon>
        <taxon>Bifidobacteriales</taxon>
        <taxon>Bifidobacteriaceae</taxon>
        <taxon>Bifidobacterium</taxon>
    </lineage>
</organism>
<keyword evidence="2" id="KW-0472">Membrane</keyword>
<dbReference type="EMBL" id="ATLK01000002">
    <property type="protein sequence ID" value="KFF30577.1"/>
    <property type="molecule type" value="Genomic_DNA"/>
</dbReference>
<feature type="compositionally biased region" description="Basic and acidic residues" evidence="1">
    <location>
        <begin position="1"/>
        <end position="17"/>
    </location>
</feature>
<dbReference type="RefSeq" id="WP_044093329.1">
    <property type="nucleotide sequence ID" value="NZ_ATLK01000002.1"/>
</dbReference>
<evidence type="ECO:0000256" key="2">
    <source>
        <dbReference type="SAM" id="Phobius"/>
    </source>
</evidence>
<keyword evidence="2" id="KW-0812">Transmembrane</keyword>
<evidence type="ECO:0000313" key="4">
    <source>
        <dbReference type="Proteomes" id="UP000028730"/>
    </source>
</evidence>
<feature type="transmembrane region" description="Helical" evidence="2">
    <location>
        <begin position="26"/>
        <end position="48"/>
    </location>
</feature>
<dbReference type="STRING" id="1341695.BBOMB_1438"/>
<dbReference type="AlphaFoldDB" id="A0A086BNR3"/>
<keyword evidence="4" id="KW-1185">Reference proteome</keyword>
<keyword evidence="2" id="KW-1133">Transmembrane helix</keyword>
<reference evidence="3 4" key="1">
    <citation type="journal article" date="2014" name="Appl. Environ. Microbiol.">
        <title>Genomic encyclopedia of type strains of the genus Bifidobacterium.</title>
        <authorList>
            <person name="Milani C."/>
            <person name="Lugli G.A."/>
            <person name="Duranti S."/>
            <person name="Turroni F."/>
            <person name="Bottacini F."/>
            <person name="Mangifesta M."/>
            <person name="Sanchez B."/>
            <person name="Viappiani A."/>
            <person name="Mancabelli L."/>
            <person name="Taminiau B."/>
            <person name="Delcenserie V."/>
            <person name="Barrangou R."/>
            <person name="Margolles A."/>
            <person name="van Sinderen D."/>
            <person name="Ventura M."/>
        </authorList>
    </citation>
    <scope>NUCLEOTIDE SEQUENCE [LARGE SCALE GENOMIC DNA]</scope>
    <source>
        <strain evidence="3 4">DSM 19703</strain>
    </source>
</reference>
<comment type="caution">
    <text evidence="3">The sequence shown here is derived from an EMBL/GenBank/DDBJ whole genome shotgun (WGS) entry which is preliminary data.</text>
</comment>
<feature type="region of interest" description="Disordered" evidence="1">
    <location>
        <begin position="1"/>
        <end position="22"/>
    </location>
</feature>
<feature type="transmembrane region" description="Helical" evidence="2">
    <location>
        <begin position="244"/>
        <end position="264"/>
    </location>
</feature>
<sequence>MQESERHEAGERADAARSKPTKRAKVMRGIVAPVFGLLAVTFFALGLLNATLWKPNASVTATGYLTSRYAVTDPGMLSLLDGTVNLQVGLDKATADGAGRSAGSDEGSKVSQEQPGKVCVAIGLAKDVSGWLAGSKYERIVGLHDHTQLHTQMMQGTAERDATKSTDSDSAKKADADKNAVDFEDSDMWSQVACAKAGRPVTMKVEAKDSQVALIDFGKAVPDRVGEVNMRWVRSRVPNTALPYYIAAALLVIATVLSASVFAMTPKPRKKPVKAQGEAGDASPGEVTITEALTGSLQGLRRGLHTSGPGRHSKKTAQEVAQEALVTEEGLRSARELQEQGPSIVDPSLHNLVRQAGGDGGRKRIRYGRWHHCHRRRSFRGRRGYRAYFSHCGRCFAGLFRETFPGGKPNGSGSRGSGRGADAYRARAITDSVRLGRWSGPPKHRRIRSQSGLW</sequence>
<feature type="region of interest" description="Disordered" evidence="1">
    <location>
        <begin position="267"/>
        <end position="286"/>
    </location>
</feature>